<evidence type="ECO:0000313" key="3">
    <source>
        <dbReference type="Proteomes" id="UP000051686"/>
    </source>
</evidence>
<evidence type="ECO:0000256" key="1">
    <source>
        <dbReference type="ARBA" id="ARBA00005721"/>
    </source>
</evidence>
<dbReference type="PANTHER" id="PTHR34297">
    <property type="entry name" value="HYPOTHETICAL CYTOSOLIC PROTEIN-RELATED"/>
    <property type="match status" value="1"/>
</dbReference>
<dbReference type="OrthoDB" id="9793465at2"/>
<dbReference type="InterPro" id="IPR005531">
    <property type="entry name" value="Asp23"/>
</dbReference>
<name>A0A0R1MGR8_9LACO</name>
<organism evidence="2 3">
    <name type="scientific">Liquorilactobacillus oeni DSM 19972</name>
    <dbReference type="NCBI Taxonomy" id="1423777"/>
    <lineage>
        <taxon>Bacteria</taxon>
        <taxon>Bacillati</taxon>
        <taxon>Bacillota</taxon>
        <taxon>Bacilli</taxon>
        <taxon>Lactobacillales</taxon>
        <taxon>Lactobacillaceae</taxon>
        <taxon>Liquorilactobacillus</taxon>
    </lineage>
</organism>
<keyword evidence="3" id="KW-1185">Reference proteome</keyword>
<gene>
    <name evidence="2" type="ORF">FD46_GL001374</name>
</gene>
<dbReference type="Pfam" id="PF03780">
    <property type="entry name" value="Asp23"/>
    <property type="match status" value="1"/>
</dbReference>
<dbReference type="PATRIC" id="fig|1423777.3.peg.1420"/>
<sequence>MAENDNILIETESPRLGQIEVTPEVIEIIVGIAASQVDGVYSMRGSLASSLNELFGRKSRGKGVKLEQKDDKLKAEVYVFLNYGVPVPKVALEIQEKVRQQLFFMTGLKLTGIDVFVQGVVPEKQETTVNPNDLFSEKENGDNN</sequence>
<protein>
    <submittedName>
        <fullName evidence="2">Alkaline shock protein</fullName>
    </submittedName>
</protein>
<proteinExistence type="inferred from homology"/>
<dbReference type="STRING" id="1423777.FD46_GL001374"/>
<comment type="caution">
    <text evidence="2">The sequence shown here is derived from an EMBL/GenBank/DDBJ whole genome shotgun (WGS) entry which is preliminary data.</text>
</comment>
<reference evidence="2 3" key="1">
    <citation type="journal article" date="2015" name="Genome Announc.">
        <title>Expanding the biotechnology potential of lactobacilli through comparative genomics of 213 strains and associated genera.</title>
        <authorList>
            <person name="Sun Z."/>
            <person name="Harris H.M."/>
            <person name="McCann A."/>
            <person name="Guo C."/>
            <person name="Argimon S."/>
            <person name="Zhang W."/>
            <person name="Yang X."/>
            <person name="Jeffery I.B."/>
            <person name="Cooney J.C."/>
            <person name="Kagawa T.F."/>
            <person name="Liu W."/>
            <person name="Song Y."/>
            <person name="Salvetti E."/>
            <person name="Wrobel A."/>
            <person name="Rasinkangas P."/>
            <person name="Parkhill J."/>
            <person name="Rea M.C."/>
            <person name="O'Sullivan O."/>
            <person name="Ritari J."/>
            <person name="Douillard F.P."/>
            <person name="Paul Ross R."/>
            <person name="Yang R."/>
            <person name="Briner A.E."/>
            <person name="Felis G.E."/>
            <person name="de Vos W.M."/>
            <person name="Barrangou R."/>
            <person name="Klaenhammer T.R."/>
            <person name="Caufield P.W."/>
            <person name="Cui Y."/>
            <person name="Zhang H."/>
            <person name="O'Toole P.W."/>
        </authorList>
    </citation>
    <scope>NUCLEOTIDE SEQUENCE [LARGE SCALE GENOMIC DNA]</scope>
    <source>
        <strain evidence="2 3">DSM 19972</strain>
    </source>
</reference>
<evidence type="ECO:0000313" key="2">
    <source>
        <dbReference type="EMBL" id="KRL04250.1"/>
    </source>
</evidence>
<dbReference type="PANTHER" id="PTHR34297:SF1">
    <property type="entry name" value="ASP23_GLS24 FAMILY ENVELOPE STRESS RESPONSE PROTEIN"/>
    <property type="match status" value="1"/>
</dbReference>
<dbReference type="AlphaFoldDB" id="A0A0R1MGR8"/>
<comment type="similarity">
    <text evidence="1">Belongs to the asp23 family.</text>
</comment>
<dbReference type="RefSeq" id="WP_057896234.1">
    <property type="nucleotide sequence ID" value="NZ_AZEH01000039.1"/>
</dbReference>
<dbReference type="EMBL" id="AZEH01000039">
    <property type="protein sequence ID" value="KRL04250.1"/>
    <property type="molecule type" value="Genomic_DNA"/>
</dbReference>
<dbReference type="Proteomes" id="UP000051686">
    <property type="component" value="Unassembled WGS sequence"/>
</dbReference>
<accession>A0A0R1MGR8</accession>